<dbReference type="EnsemblMetazoa" id="CLYHEMT001434.1">
    <property type="protein sequence ID" value="CLYHEMP001434.1"/>
    <property type="gene ID" value="CLYHEMG001434"/>
</dbReference>
<evidence type="ECO:0000313" key="1">
    <source>
        <dbReference type="EnsemblMetazoa" id="CLYHEMP001434.1"/>
    </source>
</evidence>
<dbReference type="Proteomes" id="UP000594262">
    <property type="component" value="Unplaced"/>
</dbReference>
<sequence>MEKGSQRINQAICSDWKEKSQTMKKMRHVKDDLYYGQKEYLKTSSNIDSRREAADYLWMRLEMFDIGNNHGKNRKCVCGEPEELEHIVECERVRERIQWEEKINKD</sequence>
<reference evidence="1" key="1">
    <citation type="submission" date="2021-01" db="UniProtKB">
        <authorList>
            <consortium name="EnsemblMetazoa"/>
        </authorList>
    </citation>
    <scope>IDENTIFICATION</scope>
</reference>
<accession>A0A7M5UMU9</accession>
<protein>
    <submittedName>
        <fullName evidence="1">Uncharacterized protein</fullName>
    </submittedName>
</protein>
<dbReference type="AlphaFoldDB" id="A0A7M5UMU9"/>
<keyword evidence="2" id="KW-1185">Reference proteome</keyword>
<evidence type="ECO:0000313" key="2">
    <source>
        <dbReference type="Proteomes" id="UP000594262"/>
    </source>
</evidence>
<name>A0A7M5UMU9_9CNID</name>
<organism evidence="1 2">
    <name type="scientific">Clytia hemisphaerica</name>
    <dbReference type="NCBI Taxonomy" id="252671"/>
    <lineage>
        <taxon>Eukaryota</taxon>
        <taxon>Metazoa</taxon>
        <taxon>Cnidaria</taxon>
        <taxon>Hydrozoa</taxon>
        <taxon>Hydroidolina</taxon>
        <taxon>Leptothecata</taxon>
        <taxon>Obeliida</taxon>
        <taxon>Clytiidae</taxon>
        <taxon>Clytia</taxon>
    </lineage>
</organism>
<proteinExistence type="predicted"/>